<dbReference type="InterPro" id="IPR013154">
    <property type="entry name" value="ADH-like_N"/>
</dbReference>
<dbReference type="InterPro" id="IPR036291">
    <property type="entry name" value="NAD(P)-bd_dom_sf"/>
</dbReference>
<dbReference type="PANTHER" id="PTHR44154">
    <property type="entry name" value="QUINONE OXIDOREDUCTASE"/>
    <property type="match status" value="1"/>
</dbReference>
<feature type="domain" description="Enoyl reductase (ER)" evidence="2">
    <location>
        <begin position="12"/>
        <end position="325"/>
    </location>
</feature>
<dbReference type="GO" id="GO:0016491">
    <property type="term" value="F:oxidoreductase activity"/>
    <property type="evidence" value="ECO:0007669"/>
    <property type="project" value="InterPro"/>
</dbReference>
<dbReference type="Pfam" id="PF08240">
    <property type="entry name" value="ADH_N"/>
    <property type="match status" value="1"/>
</dbReference>
<sequence>MRAAWFEDFGPASEVLSVGELPDPEVGPGEVQVRIDTSGVNPSDVKKRAGAFPDLLKEGAVVPHSDGAGVITAVGKGVEASRVGERVWLYQAQHNRRLGTAAHVVVLNQRRAATLPDNVSVQVGACMGIPAMTAHRCVYADGPVSDQTVLVTGGAGRVGYYAIQWAKISGAKVIATASNDADRQACLDVGADHVVNHREDEWGLAVLDLNQGKKVDRVVDVEFGENLPNVLSCICTSGTIATYSSMVVPEPALPFRHMMFMDLTLRLVIVYDMPETAKTDAINDINHALKSDQLRHRIAREFSLDDIAGAHELIEQGNVRGCVVVNVSE</sequence>
<dbReference type="PANTHER" id="PTHR44154:SF1">
    <property type="entry name" value="QUINONE OXIDOREDUCTASE"/>
    <property type="match status" value="1"/>
</dbReference>
<dbReference type="Pfam" id="PF00107">
    <property type="entry name" value="ADH_zinc_N"/>
    <property type="match status" value="1"/>
</dbReference>
<dbReference type="AlphaFoldDB" id="A0A170PRE2"/>
<accession>A0A170PRE2</accession>
<keyword evidence="1" id="KW-0521">NADP</keyword>
<dbReference type="SUPFAM" id="SSF50129">
    <property type="entry name" value="GroES-like"/>
    <property type="match status" value="1"/>
</dbReference>
<gene>
    <name evidence="3" type="ORF">MGWOODY_XGa2597</name>
</gene>
<protein>
    <submittedName>
        <fullName evidence="3">Oxidoreductase, zinc-binding dehydrogenase family</fullName>
    </submittedName>
</protein>
<dbReference type="Gene3D" id="3.90.180.10">
    <property type="entry name" value="Medium-chain alcohol dehydrogenases, catalytic domain"/>
    <property type="match status" value="1"/>
</dbReference>
<dbReference type="CDD" id="cd08253">
    <property type="entry name" value="zeta_crystallin"/>
    <property type="match status" value="1"/>
</dbReference>
<dbReference type="SUPFAM" id="SSF51735">
    <property type="entry name" value="NAD(P)-binding Rossmann-fold domains"/>
    <property type="match status" value="1"/>
</dbReference>
<dbReference type="SMART" id="SM00829">
    <property type="entry name" value="PKS_ER"/>
    <property type="match status" value="1"/>
</dbReference>
<dbReference type="EMBL" id="CZRL01000082">
    <property type="protein sequence ID" value="CUS52476.1"/>
    <property type="molecule type" value="Genomic_DNA"/>
</dbReference>
<dbReference type="Gene3D" id="3.40.50.720">
    <property type="entry name" value="NAD(P)-binding Rossmann-like Domain"/>
    <property type="match status" value="1"/>
</dbReference>
<evidence type="ECO:0000259" key="2">
    <source>
        <dbReference type="SMART" id="SM00829"/>
    </source>
</evidence>
<reference evidence="3" key="1">
    <citation type="submission" date="2015-10" db="EMBL/GenBank/DDBJ databases">
        <authorList>
            <person name="Gilbert D.G."/>
        </authorList>
    </citation>
    <scope>NUCLEOTIDE SEQUENCE</scope>
</reference>
<dbReference type="InterPro" id="IPR020843">
    <property type="entry name" value="ER"/>
</dbReference>
<evidence type="ECO:0000313" key="3">
    <source>
        <dbReference type="EMBL" id="CUS52476.1"/>
    </source>
</evidence>
<evidence type="ECO:0000256" key="1">
    <source>
        <dbReference type="ARBA" id="ARBA00022857"/>
    </source>
</evidence>
<organism evidence="3">
    <name type="scientific">hydrothermal vent metagenome</name>
    <dbReference type="NCBI Taxonomy" id="652676"/>
    <lineage>
        <taxon>unclassified sequences</taxon>
        <taxon>metagenomes</taxon>
        <taxon>ecological metagenomes</taxon>
    </lineage>
</organism>
<proteinExistence type="predicted"/>
<dbReference type="InterPro" id="IPR011032">
    <property type="entry name" value="GroES-like_sf"/>
</dbReference>
<dbReference type="InterPro" id="IPR013149">
    <property type="entry name" value="ADH-like_C"/>
</dbReference>
<dbReference type="InterPro" id="IPR051603">
    <property type="entry name" value="Zinc-ADH_QOR/CCCR"/>
</dbReference>
<name>A0A170PRE2_9ZZZZ</name>